<name>A0ABP7PUB3_9SPHI</name>
<comment type="caution">
    <text evidence="1">The sequence shown here is derived from an EMBL/GenBank/DDBJ whole genome shotgun (WGS) entry which is preliminary data.</text>
</comment>
<reference evidence="2" key="1">
    <citation type="journal article" date="2019" name="Int. J. Syst. Evol. Microbiol.">
        <title>The Global Catalogue of Microorganisms (GCM) 10K type strain sequencing project: providing services to taxonomists for standard genome sequencing and annotation.</title>
        <authorList>
            <consortium name="The Broad Institute Genomics Platform"/>
            <consortium name="The Broad Institute Genome Sequencing Center for Infectious Disease"/>
            <person name="Wu L."/>
            <person name="Ma J."/>
        </authorList>
    </citation>
    <scope>NUCLEOTIDE SEQUENCE [LARGE SCALE GENOMIC DNA]</scope>
    <source>
        <strain evidence="2">JCM 16601</strain>
    </source>
</reference>
<dbReference type="SUPFAM" id="SSF109854">
    <property type="entry name" value="DinB/YfiT-like putative metalloenzymes"/>
    <property type="match status" value="1"/>
</dbReference>
<keyword evidence="2" id="KW-1185">Reference proteome</keyword>
<dbReference type="Proteomes" id="UP001500742">
    <property type="component" value="Unassembled WGS sequence"/>
</dbReference>
<evidence type="ECO:0000313" key="1">
    <source>
        <dbReference type="EMBL" id="GAA3971226.1"/>
    </source>
</evidence>
<dbReference type="Gene3D" id="1.20.120.450">
    <property type="entry name" value="dinb family like domain"/>
    <property type="match status" value="1"/>
</dbReference>
<dbReference type="Pfam" id="PF07609">
    <property type="entry name" value="DUF1572"/>
    <property type="match status" value="1"/>
</dbReference>
<dbReference type="InterPro" id="IPR034660">
    <property type="entry name" value="DinB/YfiT-like"/>
</dbReference>
<sequence>MEAYLNSAITQFAYYRKLGERTFEQLNDADLFWRFNDESNSIAIIIQHMAGNMLSRWTDFLTSDGEKTWRNRDTEFEDTVSTRENLLDTWNTGWDCLFDALNSISADDWEKTIYIRNEPHRIEDAINRQLAHYPYHVGQIVFIGKMIAGGKWQSLSIPKGNSEKYNADKFANPGGTFK</sequence>
<accession>A0ABP7PUB3</accession>
<evidence type="ECO:0000313" key="2">
    <source>
        <dbReference type="Proteomes" id="UP001500742"/>
    </source>
</evidence>
<dbReference type="RefSeq" id="WP_259091697.1">
    <property type="nucleotide sequence ID" value="NZ_BAAAZC010000015.1"/>
</dbReference>
<protein>
    <submittedName>
        <fullName evidence="1">DUF1572 domain-containing protein</fullName>
    </submittedName>
</protein>
<dbReference type="InterPro" id="IPR011466">
    <property type="entry name" value="DUF1572"/>
</dbReference>
<dbReference type="EMBL" id="BAAAZC010000015">
    <property type="protein sequence ID" value="GAA3971226.1"/>
    <property type="molecule type" value="Genomic_DNA"/>
</dbReference>
<proteinExistence type="predicted"/>
<gene>
    <name evidence="1" type="ORF">GCM10022210_20690</name>
</gene>
<organism evidence="1 2">
    <name type="scientific">Mucilaginibacter dorajii</name>
    <dbReference type="NCBI Taxonomy" id="692994"/>
    <lineage>
        <taxon>Bacteria</taxon>
        <taxon>Pseudomonadati</taxon>
        <taxon>Bacteroidota</taxon>
        <taxon>Sphingobacteriia</taxon>
        <taxon>Sphingobacteriales</taxon>
        <taxon>Sphingobacteriaceae</taxon>
        <taxon>Mucilaginibacter</taxon>
    </lineage>
</organism>